<proteinExistence type="predicted"/>
<dbReference type="GeneID" id="63753821"/>
<reference evidence="2" key="1">
    <citation type="journal article" date="2017" name="Genome Biol.">
        <title>Comparative genomics reveals high biological diversity and specific adaptations in the industrially and medically important fungal genus Aspergillus.</title>
        <authorList>
            <person name="de Vries R.P."/>
            <person name="Riley R."/>
            <person name="Wiebenga A."/>
            <person name="Aguilar-Osorio G."/>
            <person name="Amillis S."/>
            <person name="Uchima C.A."/>
            <person name="Anderluh G."/>
            <person name="Asadollahi M."/>
            <person name="Askin M."/>
            <person name="Barry K."/>
            <person name="Battaglia E."/>
            <person name="Bayram O."/>
            <person name="Benocci T."/>
            <person name="Braus-Stromeyer S.A."/>
            <person name="Caldana C."/>
            <person name="Canovas D."/>
            <person name="Cerqueira G.C."/>
            <person name="Chen F."/>
            <person name="Chen W."/>
            <person name="Choi C."/>
            <person name="Clum A."/>
            <person name="Dos Santos R.A."/>
            <person name="Damasio A.R."/>
            <person name="Diallinas G."/>
            <person name="Emri T."/>
            <person name="Fekete E."/>
            <person name="Flipphi M."/>
            <person name="Freyberg S."/>
            <person name="Gallo A."/>
            <person name="Gournas C."/>
            <person name="Habgood R."/>
            <person name="Hainaut M."/>
            <person name="Harispe M.L."/>
            <person name="Henrissat B."/>
            <person name="Hilden K.S."/>
            <person name="Hope R."/>
            <person name="Hossain A."/>
            <person name="Karabika E."/>
            <person name="Karaffa L."/>
            <person name="Karanyi Z."/>
            <person name="Krasevec N."/>
            <person name="Kuo A."/>
            <person name="Kusch H."/>
            <person name="LaButti K."/>
            <person name="Lagendijk E.L."/>
            <person name="Lapidus A."/>
            <person name="Levasseur A."/>
            <person name="Lindquist E."/>
            <person name="Lipzen A."/>
            <person name="Logrieco A.F."/>
            <person name="MacCabe A."/>
            <person name="Maekelae M.R."/>
            <person name="Malavazi I."/>
            <person name="Melin P."/>
            <person name="Meyer V."/>
            <person name="Mielnichuk N."/>
            <person name="Miskei M."/>
            <person name="Molnar A.P."/>
            <person name="Mule G."/>
            <person name="Ngan C.Y."/>
            <person name="Orejas M."/>
            <person name="Orosz E."/>
            <person name="Ouedraogo J.P."/>
            <person name="Overkamp K.M."/>
            <person name="Park H.-S."/>
            <person name="Perrone G."/>
            <person name="Piumi F."/>
            <person name="Punt P.J."/>
            <person name="Ram A.F."/>
            <person name="Ramon A."/>
            <person name="Rauscher S."/>
            <person name="Record E."/>
            <person name="Riano-Pachon D.M."/>
            <person name="Robert V."/>
            <person name="Roehrig J."/>
            <person name="Ruller R."/>
            <person name="Salamov A."/>
            <person name="Salih N.S."/>
            <person name="Samson R.A."/>
            <person name="Sandor E."/>
            <person name="Sanguinetti M."/>
            <person name="Schuetze T."/>
            <person name="Sepcic K."/>
            <person name="Shelest E."/>
            <person name="Sherlock G."/>
            <person name="Sophianopoulou V."/>
            <person name="Squina F.M."/>
            <person name="Sun H."/>
            <person name="Susca A."/>
            <person name="Todd R.B."/>
            <person name="Tsang A."/>
            <person name="Unkles S.E."/>
            <person name="van de Wiele N."/>
            <person name="van Rossen-Uffink D."/>
            <person name="Oliveira J.V."/>
            <person name="Vesth T.C."/>
            <person name="Visser J."/>
            <person name="Yu J.-H."/>
            <person name="Zhou M."/>
            <person name="Andersen M.R."/>
            <person name="Archer D.B."/>
            <person name="Baker S.E."/>
            <person name="Benoit I."/>
            <person name="Brakhage A.A."/>
            <person name="Braus G.H."/>
            <person name="Fischer R."/>
            <person name="Frisvad J.C."/>
            <person name="Goldman G.H."/>
            <person name="Houbraken J."/>
            <person name="Oakley B."/>
            <person name="Pocsi I."/>
            <person name="Scazzocchio C."/>
            <person name="Seiboth B."/>
            <person name="vanKuyk P.A."/>
            <person name="Wortman J."/>
            <person name="Dyer P.S."/>
            <person name="Grigoriev I.V."/>
        </authorList>
    </citation>
    <scope>NUCLEOTIDE SEQUENCE [LARGE SCALE GENOMIC DNA]</scope>
    <source>
        <strain evidence="2">DTO 134E9</strain>
    </source>
</reference>
<accession>A0A1L9RFD8</accession>
<evidence type="ECO:0000313" key="2">
    <source>
        <dbReference type="Proteomes" id="UP000184383"/>
    </source>
</evidence>
<name>A0A1L9RFD8_ASPWE</name>
<keyword evidence="2" id="KW-1185">Reference proteome</keyword>
<sequence>MTVRHLSIHVGVPGEESQMAPPNMRFHRWCYAYHSIEDADEPALFLPQPSNHLLMRPEWLGHVIDKCVRGVIRVSPTAHRYGKVIFEHVGHLSIGFDAVTEEYGPGDPEKIQYQPEMFLQVLEYAPHRRSWGSAHEECAFYRWKRETSEKRKLAGLPVIIGGSTGGLHELMHGE</sequence>
<dbReference type="AlphaFoldDB" id="A0A1L9RFD8"/>
<dbReference type="VEuPathDB" id="FungiDB:ASPWEDRAFT_538912"/>
<dbReference type="EMBL" id="KV878213">
    <property type="protein sequence ID" value="OJJ33641.1"/>
    <property type="molecule type" value="Genomic_DNA"/>
</dbReference>
<organism evidence="1 2">
    <name type="scientific">Aspergillus wentii DTO 134E9</name>
    <dbReference type="NCBI Taxonomy" id="1073089"/>
    <lineage>
        <taxon>Eukaryota</taxon>
        <taxon>Fungi</taxon>
        <taxon>Dikarya</taxon>
        <taxon>Ascomycota</taxon>
        <taxon>Pezizomycotina</taxon>
        <taxon>Eurotiomycetes</taxon>
        <taxon>Eurotiomycetidae</taxon>
        <taxon>Eurotiales</taxon>
        <taxon>Aspergillaceae</taxon>
        <taxon>Aspergillus</taxon>
        <taxon>Aspergillus subgen. Cremei</taxon>
    </lineage>
</organism>
<dbReference type="Proteomes" id="UP000184383">
    <property type="component" value="Unassembled WGS sequence"/>
</dbReference>
<dbReference type="RefSeq" id="XP_040687317.1">
    <property type="nucleotide sequence ID" value="XM_040837973.1"/>
</dbReference>
<protein>
    <submittedName>
        <fullName evidence="1">Uncharacterized protein</fullName>
    </submittedName>
</protein>
<gene>
    <name evidence="1" type="ORF">ASPWEDRAFT_538912</name>
</gene>
<evidence type="ECO:0000313" key="1">
    <source>
        <dbReference type="EMBL" id="OJJ33641.1"/>
    </source>
</evidence>